<sequence>MRWLSSFALTIASILLANLPGVAAESIVFPLGKTHISISLDSLENYANQGTINPKDPLATYLKLLSPEQQQSLRQLLQIHYTHQDISTEQFFNSPLILAFLTPLGNIIQTQSEENGADAIRTALVEVSNTPNGFTVLEVIRQFPSPEIRLNMEKTLEVLTKVFAFIRQTYGVTQSLEALSKIEAEKADFTDFSKIPDLRQAGIFKINKKTITVNNPHNNRQFDVDLYLPEIPPNSPKSSAVLSFPVIIISHGLISDRSRFQSLAQHLTSSGFAVAVPQHPGSDYQQLQSLLQGEVKDLFEPEQFIDRPRDITELLNQLEKLNISEFNHQLDLQNVGVLGHSLGGYTALTLAGATLDFTQLKTDCQQQDIPLNLSIFLQCRALELPPENYRLQDPRVKAIFILNPVNSSILGKSGLSRIQVPVFISASTADFLAPAILEQLKSFTWLTTSHKYLLLQNHANHFYDITEQNSSKISGISEFITPVSEITRHYIKAFSTAFFKTYLTQDSEYKPYLNAAYAQSISDPAYPLSLIQSLTPNQLTNAINGVTSDQK</sequence>
<dbReference type="AlphaFoldDB" id="A0A7Z9BW62"/>
<reference evidence="6" key="1">
    <citation type="submission" date="2019-10" db="EMBL/GenBank/DDBJ databases">
        <authorList>
            <consortium name="Genoscope - CEA"/>
            <person name="William W."/>
        </authorList>
    </citation>
    <scope>NUCLEOTIDE SEQUENCE [LARGE SCALE GENOMIC DNA]</scope>
    <source>
        <strain evidence="6">BBR_PRJEB10992</strain>
    </source>
</reference>
<organism evidence="6 7">
    <name type="scientific">Planktothrix serta PCC 8927</name>
    <dbReference type="NCBI Taxonomy" id="671068"/>
    <lineage>
        <taxon>Bacteria</taxon>
        <taxon>Bacillati</taxon>
        <taxon>Cyanobacteriota</taxon>
        <taxon>Cyanophyceae</taxon>
        <taxon>Oscillatoriophycideae</taxon>
        <taxon>Oscillatoriales</taxon>
        <taxon>Microcoleaceae</taxon>
        <taxon>Planktothrix</taxon>
    </lineage>
</organism>
<evidence type="ECO:0000256" key="4">
    <source>
        <dbReference type="SAM" id="SignalP"/>
    </source>
</evidence>
<feature type="domain" description="DUF1400" evidence="5">
    <location>
        <begin position="23"/>
        <end position="151"/>
    </location>
</feature>
<dbReference type="EMBL" id="CZCU02000156">
    <property type="protein sequence ID" value="VXD23871.1"/>
    <property type="molecule type" value="Genomic_DNA"/>
</dbReference>
<dbReference type="Pfam" id="PF07176">
    <property type="entry name" value="DUF1400"/>
    <property type="match status" value="1"/>
</dbReference>
<proteinExistence type="predicted"/>
<feature type="signal peptide" evidence="4">
    <location>
        <begin position="1"/>
        <end position="23"/>
    </location>
</feature>
<dbReference type="Gene3D" id="3.40.50.1820">
    <property type="entry name" value="alpha/beta hydrolase"/>
    <property type="match status" value="1"/>
</dbReference>
<evidence type="ECO:0000256" key="1">
    <source>
        <dbReference type="ARBA" id="ARBA00022801"/>
    </source>
</evidence>
<dbReference type="Proteomes" id="UP000184550">
    <property type="component" value="Unassembled WGS sequence"/>
</dbReference>
<dbReference type="Pfam" id="PF07224">
    <property type="entry name" value="Chlorophyllase"/>
    <property type="match status" value="1"/>
</dbReference>
<feature type="chain" id="PRO_5031207850" description="DUF1400 domain-containing protein" evidence="4">
    <location>
        <begin position="24"/>
        <end position="551"/>
    </location>
</feature>
<name>A0A7Z9BW62_9CYAN</name>
<evidence type="ECO:0000313" key="6">
    <source>
        <dbReference type="EMBL" id="VXD23871.1"/>
    </source>
</evidence>
<dbReference type="OrthoDB" id="422423at2"/>
<evidence type="ECO:0000259" key="5">
    <source>
        <dbReference type="Pfam" id="PF07176"/>
    </source>
</evidence>
<dbReference type="SUPFAM" id="SSF53474">
    <property type="entry name" value="alpha/beta-Hydrolases"/>
    <property type="match status" value="1"/>
</dbReference>
<evidence type="ECO:0000256" key="2">
    <source>
        <dbReference type="ARBA" id="ARBA00022963"/>
    </source>
</evidence>
<evidence type="ECO:0000313" key="7">
    <source>
        <dbReference type="Proteomes" id="UP000184550"/>
    </source>
</evidence>
<evidence type="ECO:0000256" key="3">
    <source>
        <dbReference type="ARBA" id="ARBA00023098"/>
    </source>
</evidence>
<keyword evidence="2" id="KW-0442">Lipid degradation</keyword>
<keyword evidence="7" id="KW-1185">Reference proteome</keyword>
<dbReference type="RefSeq" id="WP_083625713.1">
    <property type="nucleotide sequence ID" value="NZ_LR734880.1"/>
</dbReference>
<dbReference type="GO" id="GO:0016042">
    <property type="term" value="P:lipid catabolic process"/>
    <property type="evidence" value="ECO:0007669"/>
    <property type="project" value="UniProtKB-KW"/>
</dbReference>
<dbReference type="GO" id="GO:0003847">
    <property type="term" value="F:1-alkyl-2-acetylglycerophosphocholine esterase activity"/>
    <property type="evidence" value="ECO:0007669"/>
    <property type="project" value="TreeGrafter"/>
</dbReference>
<dbReference type="InterPro" id="IPR010802">
    <property type="entry name" value="DUF1400"/>
</dbReference>
<dbReference type="PANTHER" id="PTHR10272">
    <property type="entry name" value="PLATELET-ACTIVATING FACTOR ACETYLHYDROLASE"/>
    <property type="match status" value="1"/>
</dbReference>
<dbReference type="PANTHER" id="PTHR10272:SF13">
    <property type="entry name" value="POLY(ETHYLENE TEREPHTHALATE) HYDROLASE"/>
    <property type="match status" value="1"/>
</dbReference>
<protein>
    <recommendedName>
        <fullName evidence="5">DUF1400 domain-containing protein</fullName>
    </recommendedName>
</protein>
<dbReference type="InterPro" id="IPR029058">
    <property type="entry name" value="AB_hydrolase_fold"/>
</dbReference>
<keyword evidence="1" id="KW-0378">Hydrolase</keyword>
<keyword evidence="4" id="KW-0732">Signal</keyword>
<gene>
    <name evidence="6" type="ORF">PL8927_790042</name>
</gene>
<comment type="caution">
    <text evidence="6">The sequence shown here is derived from an EMBL/GenBank/DDBJ whole genome shotgun (WGS) entry which is preliminary data.</text>
</comment>
<dbReference type="InterPro" id="IPR017395">
    <property type="entry name" value="Chlorophyllase-like"/>
</dbReference>
<keyword evidence="3" id="KW-0443">Lipid metabolism</keyword>
<accession>A0A7Z9BW62</accession>